<evidence type="ECO:0000259" key="2">
    <source>
        <dbReference type="Pfam" id="PF00497"/>
    </source>
</evidence>
<dbReference type="AlphaFoldDB" id="A0A7W5BCH4"/>
<gene>
    <name evidence="3" type="ORF">FHS03_003739</name>
</gene>
<dbReference type="Proteomes" id="UP000541535">
    <property type="component" value="Unassembled WGS sequence"/>
</dbReference>
<proteinExistence type="predicted"/>
<accession>A0A7W5BCH4</accession>
<comment type="caution">
    <text evidence="3">The sequence shown here is derived from an EMBL/GenBank/DDBJ whole genome shotgun (WGS) entry which is preliminary data.</text>
</comment>
<evidence type="ECO:0000313" key="4">
    <source>
        <dbReference type="Proteomes" id="UP000541535"/>
    </source>
</evidence>
<dbReference type="SUPFAM" id="SSF53850">
    <property type="entry name" value="Periplasmic binding protein-like II"/>
    <property type="match status" value="1"/>
</dbReference>
<organism evidence="3 4">
    <name type="scientific">Pseudoduganella violacea</name>
    <dbReference type="NCBI Taxonomy" id="1715466"/>
    <lineage>
        <taxon>Bacteria</taxon>
        <taxon>Pseudomonadati</taxon>
        <taxon>Pseudomonadota</taxon>
        <taxon>Betaproteobacteria</taxon>
        <taxon>Burkholderiales</taxon>
        <taxon>Oxalobacteraceae</taxon>
        <taxon>Telluria group</taxon>
        <taxon>Pseudoduganella</taxon>
    </lineage>
</organism>
<dbReference type="RefSeq" id="WP_183442429.1">
    <property type="nucleotide sequence ID" value="NZ_JACHXD010000010.1"/>
</dbReference>
<dbReference type="Gene3D" id="3.40.190.10">
    <property type="entry name" value="Periplasmic binding protein-like II"/>
    <property type="match status" value="2"/>
</dbReference>
<reference evidence="3 4" key="1">
    <citation type="submission" date="2020-08" db="EMBL/GenBank/DDBJ databases">
        <title>Genomic Encyclopedia of Type Strains, Phase III (KMG-III): the genomes of soil and plant-associated and newly described type strains.</title>
        <authorList>
            <person name="Whitman W."/>
        </authorList>
    </citation>
    <scope>NUCLEOTIDE SEQUENCE [LARGE SCALE GENOMIC DNA]</scope>
    <source>
        <strain evidence="3 4">CECT 8897</strain>
    </source>
</reference>
<evidence type="ECO:0000256" key="1">
    <source>
        <dbReference type="SAM" id="MobiDB-lite"/>
    </source>
</evidence>
<evidence type="ECO:0000313" key="3">
    <source>
        <dbReference type="EMBL" id="MBB3120672.1"/>
    </source>
</evidence>
<sequence>MARCRPAAAPELHLTTEHSPPASMLVEGRVGGRETDKLREMLERSDIPHSFDLLPWKRAYTLAQHAPHTCVYSTARTPEREVLFKWVGPTDVSEWVLMGRADARLRLRSLDDARGLRIGTYNGDAREEYLQARGLRVEPVASDALNPQKLLLKRIDLWAVGMRTGSQLLAQQKLTGKIVPLLVFHRVKVYLACNPSVPDRLIERMNSSLDEMRHDGSFQRLDRKYEKWTTPN</sequence>
<dbReference type="Pfam" id="PF00497">
    <property type="entry name" value="SBP_bac_3"/>
    <property type="match status" value="1"/>
</dbReference>
<dbReference type="InterPro" id="IPR001638">
    <property type="entry name" value="Solute-binding_3/MltF_N"/>
</dbReference>
<dbReference type="PANTHER" id="PTHR38834:SF3">
    <property type="entry name" value="SOLUTE-BINDING PROTEIN FAMILY 3_N-TERMINAL DOMAIN-CONTAINING PROTEIN"/>
    <property type="match status" value="1"/>
</dbReference>
<feature type="region of interest" description="Disordered" evidence="1">
    <location>
        <begin position="1"/>
        <end position="20"/>
    </location>
</feature>
<dbReference type="PANTHER" id="PTHR38834">
    <property type="entry name" value="PERIPLASMIC SUBSTRATE BINDING PROTEIN FAMILY 3"/>
    <property type="match status" value="1"/>
</dbReference>
<name>A0A7W5BCH4_9BURK</name>
<feature type="domain" description="Solute-binding protein family 3/N-terminal" evidence="2">
    <location>
        <begin position="15"/>
        <end position="225"/>
    </location>
</feature>
<dbReference type="EMBL" id="JACHXD010000010">
    <property type="protein sequence ID" value="MBB3120672.1"/>
    <property type="molecule type" value="Genomic_DNA"/>
</dbReference>
<keyword evidence="4" id="KW-1185">Reference proteome</keyword>
<protein>
    <submittedName>
        <fullName evidence="3">Polar amino acid transport system substrate-binding protein</fullName>
    </submittedName>
</protein>